<keyword evidence="2" id="KW-1185">Reference proteome</keyword>
<dbReference type="GeneID" id="94351026"/>
<accession>A0A976FQM8</accession>
<comment type="caution">
    <text evidence="1">The sequence shown here is derived from an EMBL/GenBank/DDBJ whole genome shotgun (WGS) entry which is preliminary data.</text>
</comment>
<gene>
    <name evidence="1" type="ORF">CCR75_007294</name>
</gene>
<dbReference type="KEGG" id="blac:94351026"/>
<name>A0A976FQM8_BRELC</name>
<sequence length="278" mass="31684">MEPNSEKIALLVKASTSSAESTWKAPFKVFYTALQRLVHPVSENIDNPDKANALFMSMLNTNGLSPSEFGKFEHAVMKGYEKAGLETADASFVVVGILTKEIGHWGASKFLSDLAKVNAELSRRTRSSLYRYWDQLQLSLSEFEAGKITSSLKRGVNVRAVKQIIDCFSEYFKYADQVVGREENSAYKALKELLENLNHGDAVDYVVQFFSKRKKYKLFNEDQWIALEYLERQYAKYNTPALIIESAQFAKDGRRQGRVHRRETGKVANRSISRLDIR</sequence>
<proteinExistence type="predicted"/>
<organism evidence="1 2">
    <name type="scientific">Bremia lactucae</name>
    <name type="common">Lettuce downy mildew</name>
    <dbReference type="NCBI Taxonomy" id="4779"/>
    <lineage>
        <taxon>Eukaryota</taxon>
        <taxon>Sar</taxon>
        <taxon>Stramenopiles</taxon>
        <taxon>Oomycota</taxon>
        <taxon>Peronosporomycetes</taxon>
        <taxon>Peronosporales</taxon>
        <taxon>Peronosporaceae</taxon>
        <taxon>Bremia</taxon>
    </lineage>
</organism>
<evidence type="ECO:0000313" key="1">
    <source>
        <dbReference type="EMBL" id="TDH71202.1"/>
    </source>
</evidence>
<evidence type="ECO:0000313" key="2">
    <source>
        <dbReference type="Proteomes" id="UP000294530"/>
    </source>
</evidence>
<dbReference type="Proteomes" id="UP000294530">
    <property type="component" value="Unassembled WGS sequence"/>
</dbReference>
<dbReference type="RefSeq" id="XP_067820701.1">
    <property type="nucleotide sequence ID" value="XM_067965355.1"/>
</dbReference>
<reference evidence="1 2" key="1">
    <citation type="journal article" date="2021" name="Genome Biol.">
        <title>AFLAP: assembly-free linkage analysis pipeline using k-mers from genome sequencing data.</title>
        <authorList>
            <person name="Fletcher K."/>
            <person name="Zhang L."/>
            <person name="Gil J."/>
            <person name="Han R."/>
            <person name="Cavanaugh K."/>
            <person name="Michelmore R."/>
        </authorList>
    </citation>
    <scope>NUCLEOTIDE SEQUENCE [LARGE SCALE GENOMIC DNA]</scope>
    <source>
        <strain evidence="1 2">SF5</strain>
    </source>
</reference>
<dbReference type="AlphaFoldDB" id="A0A976FQM8"/>
<dbReference type="EMBL" id="SHOA02000004">
    <property type="protein sequence ID" value="TDH71202.1"/>
    <property type="molecule type" value="Genomic_DNA"/>
</dbReference>
<protein>
    <submittedName>
        <fullName evidence="1">Uncharacterized protein</fullName>
    </submittedName>
</protein>